<dbReference type="EMBL" id="CAJVCH010545238">
    <property type="protein sequence ID" value="CAG7827889.1"/>
    <property type="molecule type" value="Genomic_DNA"/>
</dbReference>
<dbReference type="PANTHER" id="PTHR11552:SF147">
    <property type="entry name" value="CHOLINE DEHYDROGENASE, MITOCHONDRIAL"/>
    <property type="match status" value="1"/>
</dbReference>
<name>A0A8J2L338_9HEXA</name>
<dbReference type="InterPro" id="IPR000172">
    <property type="entry name" value="GMC_OxRdtase_N"/>
</dbReference>
<dbReference type="InterPro" id="IPR012132">
    <property type="entry name" value="GMC_OxRdtase"/>
</dbReference>
<dbReference type="Proteomes" id="UP000708208">
    <property type="component" value="Unassembled WGS sequence"/>
</dbReference>
<dbReference type="Pfam" id="PF00732">
    <property type="entry name" value="GMC_oxred_N"/>
    <property type="match status" value="1"/>
</dbReference>
<keyword evidence="3" id="KW-0274">FAD</keyword>
<accession>A0A8J2L338</accession>
<dbReference type="PANTHER" id="PTHR11552">
    <property type="entry name" value="GLUCOSE-METHANOL-CHOLINE GMC OXIDOREDUCTASE"/>
    <property type="match status" value="1"/>
</dbReference>
<protein>
    <recommendedName>
        <fullName evidence="4">Glucose-methanol-choline oxidoreductase N-terminal domain-containing protein</fullName>
    </recommendedName>
</protein>
<keyword evidence="2" id="KW-0285">Flavoprotein</keyword>
<evidence type="ECO:0000256" key="3">
    <source>
        <dbReference type="ARBA" id="ARBA00022827"/>
    </source>
</evidence>
<sequence>MGRKNIRISRYSHVTKIKLDRNNIAVGVWYTRHGVKRFARASKEIIISTGAVDSPKLLMLSGIGPSEHLKSVGIKPKVNLPVGQNLVDHVVTVLPSVIIHKPLTFDPTRDFGLDTIMEYAINGTGFLSLPGAVAAEGFISTENVRKTGVDWPDMQVYFVTASTCINRRHQGNMGRPDDPKTVVDSKLRVLHTRGLRVADASIMPVIVNGNTNAPAIMIGEKAADTIREYWSEQYLVSPQLSTYAFQKKFTQNKCFYSTISL</sequence>
<evidence type="ECO:0000256" key="1">
    <source>
        <dbReference type="ARBA" id="ARBA00001974"/>
    </source>
</evidence>
<dbReference type="GO" id="GO:0050660">
    <property type="term" value="F:flavin adenine dinucleotide binding"/>
    <property type="evidence" value="ECO:0007669"/>
    <property type="project" value="InterPro"/>
</dbReference>
<keyword evidence="6" id="KW-1185">Reference proteome</keyword>
<evidence type="ECO:0000313" key="5">
    <source>
        <dbReference type="EMBL" id="CAG7827889.1"/>
    </source>
</evidence>
<dbReference type="OrthoDB" id="269227at2759"/>
<feature type="domain" description="Glucose-methanol-choline oxidoreductase N-terminal" evidence="4">
    <location>
        <begin position="50"/>
        <end position="64"/>
    </location>
</feature>
<comment type="caution">
    <text evidence="5">The sequence shown here is derived from an EMBL/GenBank/DDBJ whole genome shotgun (WGS) entry which is preliminary data.</text>
</comment>
<dbReference type="Pfam" id="PF05199">
    <property type="entry name" value="GMC_oxred_C"/>
    <property type="match status" value="1"/>
</dbReference>
<dbReference type="AlphaFoldDB" id="A0A8J2L338"/>
<evidence type="ECO:0000256" key="2">
    <source>
        <dbReference type="ARBA" id="ARBA00022630"/>
    </source>
</evidence>
<organism evidence="5 6">
    <name type="scientific">Allacma fusca</name>
    <dbReference type="NCBI Taxonomy" id="39272"/>
    <lineage>
        <taxon>Eukaryota</taxon>
        <taxon>Metazoa</taxon>
        <taxon>Ecdysozoa</taxon>
        <taxon>Arthropoda</taxon>
        <taxon>Hexapoda</taxon>
        <taxon>Collembola</taxon>
        <taxon>Symphypleona</taxon>
        <taxon>Sminthuridae</taxon>
        <taxon>Allacma</taxon>
    </lineage>
</organism>
<gene>
    <name evidence="5" type="ORF">AFUS01_LOCUS37845</name>
</gene>
<proteinExistence type="predicted"/>
<evidence type="ECO:0000313" key="6">
    <source>
        <dbReference type="Proteomes" id="UP000708208"/>
    </source>
</evidence>
<evidence type="ECO:0000259" key="4">
    <source>
        <dbReference type="PROSITE" id="PS00624"/>
    </source>
</evidence>
<dbReference type="PROSITE" id="PS00624">
    <property type="entry name" value="GMC_OXRED_2"/>
    <property type="match status" value="1"/>
</dbReference>
<dbReference type="GO" id="GO:0016614">
    <property type="term" value="F:oxidoreductase activity, acting on CH-OH group of donors"/>
    <property type="evidence" value="ECO:0007669"/>
    <property type="project" value="InterPro"/>
</dbReference>
<dbReference type="InterPro" id="IPR007867">
    <property type="entry name" value="GMC_OxRtase_C"/>
</dbReference>
<comment type="cofactor">
    <cofactor evidence="1">
        <name>FAD</name>
        <dbReference type="ChEBI" id="CHEBI:57692"/>
    </cofactor>
</comment>
<reference evidence="5" key="1">
    <citation type="submission" date="2021-06" db="EMBL/GenBank/DDBJ databases">
        <authorList>
            <person name="Hodson N. C."/>
            <person name="Mongue J. A."/>
            <person name="Jaron S. K."/>
        </authorList>
    </citation>
    <scope>NUCLEOTIDE SEQUENCE</scope>
</reference>